<keyword evidence="6" id="KW-0521">NADP</keyword>
<evidence type="ECO:0000256" key="1">
    <source>
        <dbReference type="ARBA" id="ARBA00004882"/>
    </source>
</evidence>
<sequence length="335" mass="34697">MNQVYENAMRRALELALLGPAWGENPQVGAVILDASGSIIAEGFHNGAGTPHAEVDALSKLSVVPTGSTAVVTLEPCNHTGKTGPCAQALVDAGVSKVVYAVTDPGQASAGGASTLKAAGVEVVAGVLEAEGLALVEKWMWFASHGTPWVTLKWASSLDGRAAADDGTSKWISGPESRAESHLRRSNADAILVGTGTVLADDPELTARKPDGSLYSHQPLRVVIGSSALPEDSRIFNGDASTLVLNTHDLDSVLSTLGSQGVKELWVEGGPTVASKFVASGLVNEYLVYLAPKILGGSRVALQDVGVGSMPASVDLRFESVTRLGDDILIRARGK</sequence>
<accession>A0A6J7KBW3</accession>
<comment type="pathway">
    <text evidence="2">Cofactor biosynthesis; riboflavin biosynthesis; 5-amino-6-(D-ribitylamino)uracil from GTP: step 3/4.</text>
</comment>
<dbReference type="Gene3D" id="3.40.140.10">
    <property type="entry name" value="Cytidine Deaminase, domain 2"/>
    <property type="match status" value="1"/>
</dbReference>
<evidence type="ECO:0000256" key="2">
    <source>
        <dbReference type="ARBA" id="ARBA00004910"/>
    </source>
</evidence>
<dbReference type="InterPro" id="IPR016193">
    <property type="entry name" value="Cytidine_deaminase-like"/>
</dbReference>
<evidence type="ECO:0000256" key="5">
    <source>
        <dbReference type="ARBA" id="ARBA00022833"/>
    </source>
</evidence>
<dbReference type="InterPro" id="IPR002734">
    <property type="entry name" value="RibDG_C"/>
</dbReference>
<name>A0A6J7KBW3_9ZZZZ</name>
<dbReference type="EMBL" id="CAFBNO010000018">
    <property type="protein sequence ID" value="CAB4953316.1"/>
    <property type="molecule type" value="Genomic_DNA"/>
</dbReference>
<proteinExistence type="predicted"/>
<reference evidence="10" key="1">
    <citation type="submission" date="2020-05" db="EMBL/GenBank/DDBJ databases">
        <authorList>
            <person name="Chiriac C."/>
            <person name="Salcher M."/>
            <person name="Ghai R."/>
            <person name="Kavagutti S V."/>
        </authorList>
    </citation>
    <scope>NUCLEOTIDE SEQUENCE</scope>
</reference>
<evidence type="ECO:0000256" key="7">
    <source>
        <dbReference type="ARBA" id="ARBA00023002"/>
    </source>
</evidence>
<dbReference type="InterPro" id="IPR016192">
    <property type="entry name" value="APOBEC/CMP_deaminase_Zn-bd"/>
</dbReference>
<keyword evidence="3" id="KW-0686">Riboflavin biosynthesis</keyword>
<dbReference type="UniPathway" id="UPA00275">
    <property type="reaction ID" value="UER00401"/>
</dbReference>
<dbReference type="GO" id="GO:0009231">
    <property type="term" value="P:riboflavin biosynthetic process"/>
    <property type="evidence" value="ECO:0007669"/>
    <property type="project" value="UniProtKB-UniPathway"/>
</dbReference>
<dbReference type="Gene3D" id="3.40.430.10">
    <property type="entry name" value="Dihydrofolate Reductase, subunit A"/>
    <property type="match status" value="2"/>
</dbReference>
<dbReference type="Pfam" id="PF01872">
    <property type="entry name" value="RibD_C"/>
    <property type="match status" value="1"/>
</dbReference>
<dbReference type="PIRSF" id="PIRSF006769">
    <property type="entry name" value="RibD"/>
    <property type="match status" value="1"/>
</dbReference>
<dbReference type="NCBIfam" id="TIGR00326">
    <property type="entry name" value="eubact_ribD"/>
    <property type="match status" value="1"/>
</dbReference>
<keyword evidence="4" id="KW-0479">Metal-binding</keyword>
<protein>
    <submittedName>
        <fullName evidence="10">Unannotated protein</fullName>
    </submittedName>
</protein>
<comment type="pathway">
    <text evidence="1">Cofactor biosynthesis; riboflavin biosynthesis; 5-amino-6-(D-ribitylamino)uracil from GTP: step 2/4.</text>
</comment>
<dbReference type="SUPFAM" id="SSF53927">
    <property type="entry name" value="Cytidine deaminase-like"/>
    <property type="match status" value="1"/>
</dbReference>
<dbReference type="AlphaFoldDB" id="A0A6J7KBW3"/>
<gene>
    <name evidence="10" type="ORF">UFOPK3837_00579</name>
</gene>
<dbReference type="Pfam" id="PF00383">
    <property type="entry name" value="dCMP_cyt_deam_1"/>
    <property type="match status" value="1"/>
</dbReference>
<evidence type="ECO:0000256" key="3">
    <source>
        <dbReference type="ARBA" id="ARBA00022619"/>
    </source>
</evidence>
<evidence type="ECO:0000259" key="9">
    <source>
        <dbReference type="PROSITE" id="PS51747"/>
    </source>
</evidence>
<dbReference type="PROSITE" id="PS00903">
    <property type="entry name" value="CYT_DCMP_DEAMINASES_1"/>
    <property type="match status" value="1"/>
</dbReference>
<dbReference type="PROSITE" id="PS51747">
    <property type="entry name" value="CYT_DCMP_DEAMINASES_2"/>
    <property type="match status" value="1"/>
</dbReference>
<evidence type="ECO:0000256" key="6">
    <source>
        <dbReference type="ARBA" id="ARBA00022857"/>
    </source>
</evidence>
<keyword evidence="7" id="KW-0560">Oxidoreductase</keyword>
<feature type="domain" description="CMP/dCMP-type deaminase" evidence="9">
    <location>
        <begin position="3"/>
        <end position="113"/>
    </location>
</feature>
<dbReference type="CDD" id="cd01284">
    <property type="entry name" value="Riboflavin_deaminase-reductase"/>
    <property type="match status" value="1"/>
</dbReference>
<dbReference type="InterPro" id="IPR002125">
    <property type="entry name" value="CMP_dCMP_dom"/>
</dbReference>
<dbReference type="InterPro" id="IPR024072">
    <property type="entry name" value="DHFR-like_dom_sf"/>
</dbReference>
<organism evidence="10">
    <name type="scientific">freshwater metagenome</name>
    <dbReference type="NCBI Taxonomy" id="449393"/>
    <lineage>
        <taxon>unclassified sequences</taxon>
        <taxon>metagenomes</taxon>
        <taxon>ecological metagenomes</taxon>
    </lineage>
</organism>
<evidence type="ECO:0000256" key="4">
    <source>
        <dbReference type="ARBA" id="ARBA00022723"/>
    </source>
</evidence>
<dbReference type="InterPro" id="IPR004794">
    <property type="entry name" value="Eubact_RibD"/>
</dbReference>
<dbReference type="GO" id="GO:0008835">
    <property type="term" value="F:diaminohydroxyphosphoribosylaminopyrimidine deaminase activity"/>
    <property type="evidence" value="ECO:0007669"/>
    <property type="project" value="InterPro"/>
</dbReference>
<dbReference type="PANTHER" id="PTHR38011:SF7">
    <property type="entry name" value="2,5-DIAMINO-6-RIBOSYLAMINO-4(3H)-PYRIMIDINONE 5'-PHOSPHATE REDUCTASE"/>
    <property type="match status" value="1"/>
</dbReference>
<dbReference type="InterPro" id="IPR050765">
    <property type="entry name" value="Riboflavin_Biosynth_HTPR"/>
</dbReference>
<keyword evidence="8" id="KW-0511">Multifunctional enzyme</keyword>
<dbReference type="GO" id="GO:0008703">
    <property type="term" value="F:5-amino-6-(5-phosphoribosylamino)uracil reductase activity"/>
    <property type="evidence" value="ECO:0007669"/>
    <property type="project" value="InterPro"/>
</dbReference>
<evidence type="ECO:0000313" key="10">
    <source>
        <dbReference type="EMBL" id="CAB4953316.1"/>
    </source>
</evidence>
<dbReference type="PANTHER" id="PTHR38011">
    <property type="entry name" value="DIHYDROFOLATE REDUCTASE FAMILY PROTEIN (AFU_ORTHOLOGUE AFUA_8G06820)"/>
    <property type="match status" value="1"/>
</dbReference>
<evidence type="ECO:0000256" key="8">
    <source>
        <dbReference type="ARBA" id="ARBA00023268"/>
    </source>
</evidence>
<dbReference type="GO" id="GO:0008270">
    <property type="term" value="F:zinc ion binding"/>
    <property type="evidence" value="ECO:0007669"/>
    <property type="project" value="InterPro"/>
</dbReference>
<dbReference type="SUPFAM" id="SSF53597">
    <property type="entry name" value="Dihydrofolate reductase-like"/>
    <property type="match status" value="1"/>
</dbReference>
<keyword evidence="5" id="KW-0862">Zinc</keyword>